<dbReference type="Proteomes" id="UP000017836">
    <property type="component" value="Unassembled WGS sequence"/>
</dbReference>
<dbReference type="InterPro" id="IPR054099">
    <property type="entry name" value="PSII_PsbQ_pln"/>
</dbReference>
<evidence type="ECO:0000256" key="4">
    <source>
        <dbReference type="ARBA" id="ARBA00022946"/>
    </source>
</evidence>
<keyword evidence="6" id="KW-0472">Membrane</keyword>
<protein>
    <submittedName>
        <fullName evidence="9">Uncharacterized protein</fullName>
    </submittedName>
</protein>
<dbReference type="KEGG" id="atr:18422022"/>
<dbReference type="AlphaFoldDB" id="W1NFE3"/>
<evidence type="ECO:0000313" key="9">
    <source>
        <dbReference type="EMBL" id="ERM94542.1"/>
    </source>
</evidence>
<feature type="region of interest" description="Disordered" evidence="8">
    <location>
        <begin position="1"/>
        <end position="32"/>
    </location>
</feature>
<dbReference type="Pfam" id="PF05757">
    <property type="entry name" value="PsbQ"/>
    <property type="match status" value="1"/>
</dbReference>
<evidence type="ECO:0000313" key="10">
    <source>
        <dbReference type="Proteomes" id="UP000017836"/>
    </source>
</evidence>
<dbReference type="EMBL" id="KI397513">
    <property type="protein sequence ID" value="ERM94542.1"/>
    <property type="molecule type" value="Genomic_DNA"/>
</dbReference>
<evidence type="ECO:0000256" key="7">
    <source>
        <dbReference type="ARBA" id="ARBA00035649"/>
    </source>
</evidence>
<evidence type="ECO:0000256" key="1">
    <source>
        <dbReference type="ARBA" id="ARBA00004334"/>
    </source>
</evidence>
<dbReference type="STRING" id="13333.W1NFE3"/>
<dbReference type="PANTHER" id="PTHR33399:SF5">
    <property type="entry name" value="PHOTOSYNTHETIC NDH SUBUNIT OF LUMENAL LOCATION 2, CHLOROPLASTIC"/>
    <property type="match status" value="1"/>
</dbReference>
<dbReference type="GO" id="GO:0005509">
    <property type="term" value="F:calcium ion binding"/>
    <property type="evidence" value="ECO:0007669"/>
    <property type="project" value="InterPro"/>
</dbReference>
<gene>
    <name evidence="9" type="ORF">AMTR_s00010p00265990</name>
</gene>
<dbReference type="OrthoDB" id="1877844at2759"/>
<evidence type="ECO:0000256" key="8">
    <source>
        <dbReference type="SAM" id="MobiDB-lite"/>
    </source>
</evidence>
<dbReference type="InterPro" id="IPR023222">
    <property type="entry name" value="PsbQ-like_dom_sf"/>
</dbReference>
<comment type="similarity">
    <text evidence="7">Belongs to the PsbQ family.</text>
</comment>
<dbReference type="GO" id="GO:0009654">
    <property type="term" value="C:photosystem II oxygen evolving complex"/>
    <property type="evidence" value="ECO:0007669"/>
    <property type="project" value="InterPro"/>
</dbReference>
<keyword evidence="4" id="KW-0809">Transit peptide</keyword>
<reference evidence="10" key="1">
    <citation type="journal article" date="2013" name="Science">
        <title>The Amborella genome and the evolution of flowering plants.</title>
        <authorList>
            <consortium name="Amborella Genome Project"/>
        </authorList>
    </citation>
    <scope>NUCLEOTIDE SEQUENCE [LARGE SCALE GENOMIC DNA]</scope>
</reference>
<dbReference type="PANTHER" id="PTHR33399">
    <property type="entry name" value="OXYGEN-EVOLVING ENHANCER PROTEIN 3-1, CHLOROPLASTIC"/>
    <property type="match status" value="1"/>
</dbReference>
<organism evidence="9 10">
    <name type="scientific">Amborella trichopoda</name>
    <dbReference type="NCBI Taxonomy" id="13333"/>
    <lineage>
        <taxon>Eukaryota</taxon>
        <taxon>Viridiplantae</taxon>
        <taxon>Streptophyta</taxon>
        <taxon>Embryophyta</taxon>
        <taxon>Tracheophyta</taxon>
        <taxon>Spermatophyta</taxon>
        <taxon>Magnoliopsida</taxon>
        <taxon>Amborellales</taxon>
        <taxon>Amborellaceae</taxon>
        <taxon>Amborella</taxon>
    </lineage>
</organism>
<dbReference type="SUPFAM" id="SSF101112">
    <property type="entry name" value="Oxygen-evolving enhancer protein 3"/>
    <property type="match status" value="1"/>
</dbReference>
<dbReference type="OMA" id="MALAENW"/>
<sequence length="193" mass="22160">MESLSNAHASPSNLCRNPNSNRKSHQKIKFRASRASSDTLSLNRRALIGTITVAFTAAEISMKIPTALAEEWGSRSFLLERYFMPSLSPENAAARIKQTSEGLHRMRSMLDRMAWRYVIFYIRQKMTYLSSDLKSAMATLPENRRKSYVRSANELVENMAELDSYVRTPRVYESYLYYEKTLKSLDELVALLA</sequence>
<name>W1NFE3_AMBTC</name>
<feature type="compositionally biased region" description="Polar residues" evidence="8">
    <location>
        <begin position="1"/>
        <end position="21"/>
    </location>
</feature>
<dbReference type="GO" id="GO:0009507">
    <property type="term" value="C:chloroplast"/>
    <property type="evidence" value="ECO:0000318"/>
    <property type="project" value="GO_Central"/>
</dbReference>
<dbReference type="Gene3D" id="1.20.120.290">
    <property type="entry name" value="Oxygen-evolving enhancer protein 3 (PsbQ), four-helix up-down bundle"/>
    <property type="match status" value="1"/>
</dbReference>
<accession>W1NFE3</accession>
<dbReference type="InterPro" id="IPR008797">
    <property type="entry name" value="PSII_PsbQ"/>
</dbReference>
<dbReference type="GO" id="GO:0009535">
    <property type="term" value="C:chloroplast thylakoid membrane"/>
    <property type="evidence" value="ECO:0007669"/>
    <property type="project" value="UniProtKB-SubCell"/>
</dbReference>
<feature type="compositionally biased region" description="Basic residues" evidence="8">
    <location>
        <begin position="22"/>
        <end position="32"/>
    </location>
</feature>
<evidence type="ECO:0000256" key="5">
    <source>
        <dbReference type="ARBA" id="ARBA00023078"/>
    </source>
</evidence>
<comment type="subcellular location">
    <subcellularLocation>
        <location evidence="1">Plastid</location>
        <location evidence="1">Chloroplast thylakoid membrane</location>
    </subcellularLocation>
</comment>
<dbReference type="GO" id="GO:0009055">
    <property type="term" value="F:electron transfer activity"/>
    <property type="evidence" value="ECO:0007669"/>
    <property type="project" value="EnsemblPlants"/>
</dbReference>
<evidence type="ECO:0000256" key="3">
    <source>
        <dbReference type="ARBA" id="ARBA00022640"/>
    </source>
</evidence>
<dbReference type="HOGENOM" id="CLU_081110_1_0_1"/>
<dbReference type="Gramene" id="ERM94542">
    <property type="protein sequence ID" value="ERM94542"/>
    <property type="gene ID" value="AMTR_s00010p00265990"/>
</dbReference>
<evidence type="ECO:0000256" key="6">
    <source>
        <dbReference type="ARBA" id="ARBA00023136"/>
    </source>
</evidence>
<keyword evidence="3" id="KW-0934">Plastid</keyword>
<keyword evidence="2" id="KW-0150">Chloroplast</keyword>
<dbReference type="GO" id="GO:0019898">
    <property type="term" value="C:extrinsic component of membrane"/>
    <property type="evidence" value="ECO:0007669"/>
    <property type="project" value="InterPro"/>
</dbReference>
<dbReference type="GO" id="GO:0009344">
    <property type="term" value="C:nitrite reductase complex [NAD(P)H]"/>
    <property type="evidence" value="ECO:0007669"/>
    <property type="project" value="EnsemblPlants"/>
</dbReference>
<proteinExistence type="inferred from homology"/>
<evidence type="ECO:0000256" key="2">
    <source>
        <dbReference type="ARBA" id="ARBA00022528"/>
    </source>
</evidence>
<dbReference type="eggNOG" id="ENOG502RXRQ">
    <property type="taxonomic scope" value="Eukaryota"/>
</dbReference>
<keyword evidence="10" id="KW-1185">Reference proteome</keyword>
<dbReference type="GO" id="GO:0009767">
    <property type="term" value="P:photosynthetic electron transport chain"/>
    <property type="evidence" value="ECO:0000318"/>
    <property type="project" value="GO_Central"/>
</dbReference>
<keyword evidence="5" id="KW-0793">Thylakoid</keyword>